<sequence length="261" mass="27653">MKLTPIPLLAGTLASAFSFNTFAGDLVSVQFSDGRPAVTGVEAVNNALNPIGVNVVTVDIPEAARPLLEASHRRALTKAEHDALISAFNLSQGELLDQARLAGREPAVQGGGVATEETGVGPYPKVYDLMALDERTRSAVLGKYGRMHVNSAEDGTDIDEVMTVVSGGPFRWGFTLKDGSIARFQIDKVGLEDKAVRISYHGLGMHAGLMDAKQGLLVAFAHGPKAFTMRYQADVPHAQLLGTNPWADVGITLPPAPGKVQ</sequence>
<organism evidence="2 3">
    <name type="scientific">Aeromonas caviae</name>
    <name type="common">Aeromonas punctata</name>
    <dbReference type="NCBI Taxonomy" id="648"/>
    <lineage>
        <taxon>Bacteria</taxon>
        <taxon>Pseudomonadati</taxon>
        <taxon>Pseudomonadota</taxon>
        <taxon>Gammaproteobacteria</taxon>
        <taxon>Aeromonadales</taxon>
        <taxon>Aeromonadaceae</taxon>
        <taxon>Aeromonas</taxon>
    </lineage>
</organism>
<reference evidence="2" key="1">
    <citation type="submission" date="2023-03" db="EMBL/GenBank/DDBJ databases">
        <title>Aeromonas caviae strain AC1520.</title>
        <authorList>
            <person name="Xie T."/>
            <person name="Zhang Q."/>
            <person name="Deng J."/>
            <person name="Li X."/>
        </authorList>
    </citation>
    <scope>NUCLEOTIDE SEQUENCE</scope>
    <source>
        <strain evidence="2">AC1520</strain>
    </source>
</reference>
<protein>
    <submittedName>
        <fullName evidence="2">Uncharacterized protein</fullName>
    </submittedName>
</protein>
<evidence type="ECO:0000313" key="2">
    <source>
        <dbReference type="EMBL" id="WFF97850.1"/>
    </source>
</evidence>
<proteinExistence type="predicted"/>
<name>A0AAJ6CRQ2_AERCA</name>
<evidence type="ECO:0000256" key="1">
    <source>
        <dbReference type="SAM" id="SignalP"/>
    </source>
</evidence>
<keyword evidence="1" id="KW-0732">Signal</keyword>
<gene>
    <name evidence="2" type="ORF">P5S46_19855</name>
</gene>
<dbReference type="Proteomes" id="UP001218423">
    <property type="component" value="Chromosome"/>
</dbReference>
<dbReference type="AlphaFoldDB" id="A0AAJ6CRQ2"/>
<evidence type="ECO:0000313" key="3">
    <source>
        <dbReference type="Proteomes" id="UP001218423"/>
    </source>
</evidence>
<accession>A0AAJ6CRQ2</accession>
<dbReference type="EMBL" id="CP120942">
    <property type="protein sequence ID" value="WFF97850.1"/>
    <property type="molecule type" value="Genomic_DNA"/>
</dbReference>
<feature type="signal peptide" evidence="1">
    <location>
        <begin position="1"/>
        <end position="23"/>
    </location>
</feature>
<dbReference type="RefSeq" id="WP_277856406.1">
    <property type="nucleotide sequence ID" value="NZ_CP120942.1"/>
</dbReference>
<feature type="chain" id="PRO_5042549747" evidence="1">
    <location>
        <begin position="24"/>
        <end position="261"/>
    </location>
</feature>